<keyword evidence="1" id="KW-0472">Membrane</keyword>
<keyword evidence="1" id="KW-0812">Transmembrane</keyword>
<gene>
    <name evidence="2" type="ORF">M747DRAFT_38207</name>
</gene>
<reference evidence="2 3" key="1">
    <citation type="submission" date="2018-07" db="EMBL/GenBank/DDBJ databases">
        <title>Section-level genome sequencing of Aspergillus section Nigri to investigate inter- and intra-species variation.</title>
        <authorList>
            <consortium name="DOE Joint Genome Institute"/>
            <person name="Vesth T.C."/>
            <person name="Nybo J.L."/>
            <person name="Theobald S."/>
            <person name="Frisvad J.C."/>
            <person name="Larsen T.O."/>
            <person name="Nielsen K.F."/>
            <person name="Hoof J.B."/>
            <person name="Brandl J."/>
            <person name="Salamov A."/>
            <person name="Riley R."/>
            <person name="Gladden J.M."/>
            <person name="Phatale P."/>
            <person name="Nielsen M.T."/>
            <person name="Lyhne E.K."/>
            <person name="Kogle M.E."/>
            <person name="Strasser K."/>
            <person name="McDonnell E."/>
            <person name="Barry K."/>
            <person name="Clum A."/>
            <person name="Chen C."/>
            <person name="Nolan M."/>
            <person name="Sandor L."/>
            <person name="Kuo A."/>
            <person name="Lipzen A."/>
            <person name="Hainaut M."/>
            <person name="Drula E."/>
            <person name="Tsang A."/>
            <person name="Magnuson J.K."/>
            <person name="Henrissat B."/>
            <person name="Wiebenga A."/>
            <person name="Simmons B.A."/>
            <person name="Makela M.R."/>
            <person name="De vries R.P."/>
            <person name="Grigoriev I.V."/>
            <person name="Mortensen U.H."/>
            <person name="Baker S.E."/>
            <person name="Andersen M.R."/>
        </authorList>
    </citation>
    <scope>NUCLEOTIDE SEQUENCE [LARGE SCALE GENOMIC DNA]</scope>
    <source>
        <strain evidence="2 3">ATCC 13496</strain>
    </source>
</reference>
<evidence type="ECO:0000313" key="3">
    <source>
        <dbReference type="Proteomes" id="UP000253845"/>
    </source>
</evidence>
<organism evidence="2 3">
    <name type="scientific">Aspergillus niger ATCC 13496</name>
    <dbReference type="NCBI Taxonomy" id="1353008"/>
    <lineage>
        <taxon>Eukaryota</taxon>
        <taxon>Fungi</taxon>
        <taxon>Dikarya</taxon>
        <taxon>Ascomycota</taxon>
        <taxon>Pezizomycotina</taxon>
        <taxon>Eurotiomycetes</taxon>
        <taxon>Eurotiomycetidae</taxon>
        <taxon>Eurotiales</taxon>
        <taxon>Aspergillaceae</taxon>
        <taxon>Aspergillus</taxon>
        <taxon>Aspergillus subgen. Circumdati</taxon>
    </lineage>
</organism>
<name>A0A370C2C3_ASPNG</name>
<dbReference type="VEuPathDB" id="FungiDB:M747DRAFT_38207"/>
<feature type="transmembrane region" description="Helical" evidence="1">
    <location>
        <begin position="170"/>
        <end position="188"/>
    </location>
</feature>
<proteinExistence type="predicted"/>
<dbReference type="Proteomes" id="UP000253845">
    <property type="component" value="Unassembled WGS sequence"/>
</dbReference>
<dbReference type="AlphaFoldDB" id="A0A370C2C3"/>
<keyword evidence="1" id="KW-1133">Transmembrane helix</keyword>
<protein>
    <submittedName>
        <fullName evidence="2">Uncharacterized protein</fullName>
    </submittedName>
</protein>
<evidence type="ECO:0000256" key="1">
    <source>
        <dbReference type="SAM" id="Phobius"/>
    </source>
</evidence>
<evidence type="ECO:0000313" key="2">
    <source>
        <dbReference type="EMBL" id="RDH20495.1"/>
    </source>
</evidence>
<dbReference type="EMBL" id="KZ851914">
    <property type="protein sequence ID" value="RDH20495.1"/>
    <property type="molecule type" value="Genomic_DNA"/>
</dbReference>
<accession>A0A370C2C3</accession>
<sequence length="234" mass="26224">MMDDEVVVLVVVWWPGKSCSGAYRVMRAKQPPGRMNSGNLMGKEFLSQKERPIHVCLRSLVFRCTLSFEGDHLIVPWLPAYCCCPSACRRQASLHDRDTQLFASCKDETFPTLAREAVSLALMHLRPSPPASLCSCSPGKKVASHGALPVLAVALPVFLCWLFESHLAGTMLLIIVICLFILTFYYLYSISSFSLRACISVMYVCRKRDISIHSPRSNCPHLIHNYLLAVHSSY</sequence>